<dbReference type="EMBL" id="BOOW01000010">
    <property type="protein sequence ID" value="GII91513.1"/>
    <property type="molecule type" value="Genomic_DNA"/>
</dbReference>
<comment type="caution">
    <text evidence="1">The sequence shown here is derived from an EMBL/GenBank/DDBJ whole genome shotgun (WGS) entry which is preliminary data.</text>
</comment>
<organism evidence="1 2">
    <name type="scientific">Sinosporangium siamense</name>
    <dbReference type="NCBI Taxonomy" id="1367973"/>
    <lineage>
        <taxon>Bacteria</taxon>
        <taxon>Bacillati</taxon>
        <taxon>Actinomycetota</taxon>
        <taxon>Actinomycetes</taxon>
        <taxon>Streptosporangiales</taxon>
        <taxon>Streptosporangiaceae</taxon>
        <taxon>Sinosporangium</taxon>
    </lineage>
</organism>
<name>A0A919RCS0_9ACTN</name>
<evidence type="ECO:0000313" key="1">
    <source>
        <dbReference type="EMBL" id="GII91513.1"/>
    </source>
</evidence>
<evidence type="ECO:0000313" key="2">
    <source>
        <dbReference type="Proteomes" id="UP000606172"/>
    </source>
</evidence>
<keyword evidence="2" id="KW-1185">Reference proteome</keyword>
<proteinExistence type="predicted"/>
<protein>
    <submittedName>
        <fullName evidence="1">Uncharacterized protein</fullName>
    </submittedName>
</protein>
<reference evidence="1" key="1">
    <citation type="submission" date="2021-01" db="EMBL/GenBank/DDBJ databases">
        <title>Whole genome shotgun sequence of Sinosporangium siamense NBRC 109515.</title>
        <authorList>
            <person name="Komaki H."/>
            <person name="Tamura T."/>
        </authorList>
    </citation>
    <scope>NUCLEOTIDE SEQUENCE</scope>
    <source>
        <strain evidence="1">NBRC 109515</strain>
    </source>
</reference>
<sequence>MVEGVVGGLVVGVVFRTVWARLSIWGLWGIRPPSAVVDGVVGGLVVHVVFRTAWWSAGLRGVSYGVSQLLAWSLGAHFSWFLLMGVDCVGGPGPLGRAPGIVGGGR</sequence>
<gene>
    <name evidence="1" type="ORF">Ssi02_17440</name>
</gene>
<dbReference type="Proteomes" id="UP000606172">
    <property type="component" value="Unassembled WGS sequence"/>
</dbReference>
<accession>A0A919RCS0</accession>
<dbReference type="AlphaFoldDB" id="A0A919RCS0"/>